<dbReference type="PRINTS" id="PR00141">
    <property type="entry name" value="PROTEASOME"/>
</dbReference>
<dbReference type="InParanoid" id="A0A078A0S1"/>
<dbReference type="Gene3D" id="3.60.20.10">
    <property type="entry name" value="Glutamine Phosphoribosylpyrophosphate, subunit 1, domain 1"/>
    <property type="match status" value="1"/>
</dbReference>
<dbReference type="InterPro" id="IPR000243">
    <property type="entry name" value="Pept_T1A_subB"/>
</dbReference>
<evidence type="ECO:0000256" key="6">
    <source>
        <dbReference type="ARBA" id="ARBA00022942"/>
    </source>
</evidence>
<keyword evidence="2 9" id="KW-0963">Cytoplasm</keyword>
<keyword evidence="7 9" id="KW-0539">Nucleus</keyword>
<dbReference type="PANTHER" id="PTHR32194">
    <property type="entry name" value="METALLOPROTEASE TLDD"/>
    <property type="match status" value="1"/>
</dbReference>
<organism evidence="10 11">
    <name type="scientific">Stylonychia lemnae</name>
    <name type="common">Ciliate</name>
    <dbReference type="NCBI Taxonomy" id="5949"/>
    <lineage>
        <taxon>Eukaryota</taxon>
        <taxon>Sar</taxon>
        <taxon>Alveolata</taxon>
        <taxon>Ciliophora</taxon>
        <taxon>Intramacronucleata</taxon>
        <taxon>Spirotrichea</taxon>
        <taxon>Stichotrichia</taxon>
        <taxon>Sporadotrichida</taxon>
        <taxon>Oxytrichidae</taxon>
        <taxon>Stylonychinae</taxon>
        <taxon>Stylonychia</taxon>
    </lineage>
</organism>
<dbReference type="PANTHER" id="PTHR32194:SF4">
    <property type="entry name" value="PROTEASOME SUBUNIT BETA TYPE-7"/>
    <property type="match status" value="1"/>
</dbReference>
<feature type="active site" description="Nucleophile" evidence="8">
    <location>
        <position position="41"/>
    </location>
</feature>
<protein>
    <recommendedName>
        <fullName evidence="9">Proteasome subunit beta</fullName>
    </recommendedName>
</protein>
<dbReference type="EMBL" id="CCKQ01004643">
    <property type="protein sequence ID" value="CDW75801.1"/>
    <property type="molecule type" value="Genomic_DNA"/>
</dbReference>
<evidence type="ECO:0000256" key="3">
    <source>
        <dbReference type="ARBA" id="ARBA00022670"/>
    </source>
</evidence>
<gene>
    <name evidence="10" type="primary">Contig12250.g13086</name>
    <name evidence="10" type="ORF">STYLEM_4796</name>
</gene>
<keyword evidence="6 9" id="KW-0647">Proteasome</keyword>
<evidence type="ECO:0000313" key="10">
    <source>
        <dbReference type="EMBL" id="CDW75801.1"/>
    </source>
</evidence>
<dbReference type="AlphaFoldDB" id="A0A078A0S1"/>
<dbReference type="GO" id="GO:0051603">
    <property type="term" value="P:proteolysis involved in protein catabolic process"/>
    <property type="evidence" value="ECO:0007669"/>
    <property type="project" value="InterPro"/>
</dbReference>
<comment type="function">
    <text evidence="9">Component of the proteasome, a multicatalytic proteinase complex which is characterized by its ability to cleave peptides with Arg, Phe, Tyr, Leu, and Glu adjacent to the leaving group at neutral or slightly basic pH. The proteasome has an ATP-dependent proteolytic activity.</text>
</comment>
<evidence type="ECO:0000256" key="7">
    <source>
        <dbReference type="ARBA" id="ARBA00023242"/>
    </source>
</evidence>
<evidence type="ECO:0000256" key="5">
    <source>
        <dbReference type="ARBA" id="ARBA00022801"/>
    </source>
</evidence>
<comment type="subunit">
    <text evidence="9">Component of the proteasome complex.</text>
</comment>
<name>A0A078A0S1_STYLE</name>
<dbReference type="GO" id="GO:0005737">
    <property type="term" value="C:cytoplasm"/>
    <property type="evidence" value="ECO:0007669"/>
    <property type="project" value="UniProtKB-SubCell"/>
</dbReference>
<comment type="subcellular location">
    <subcellularLocation>
        <location evidence="9">Cytoplasm</location>
    </subcellularLocation>
    <subcellularLocation>
        <location evidence="9">Nucleus</location>
    </subcellularLocation>
</comment>
<dbReference type="GO" id="GO:0005634">
    <property type="term" value="C:nucleus"/>
    <property type="evidence" value="ECO:0007669"/>
    <property type="project" value="UniProtKB-SubCell"/>
</dbReference>
<evidence type="ECO:0000313" key="11">
    <source>
        <dbReference type="Proteomes" id="UP000039865"/>
    </source>
</evidence>
<comment type="similarity">
    <text evidence="9">Belongs to the peptidase T1B family.</text>
</comment>
<keyword evidence="5" id="KW-0378">Hydrolase</keyword>
<dbReference type="Proteomes" id="UP000039865">
    <property type="component" value="Unassembled WGS sequence"/>
</dbReference>
<dbReference type="InterPro" id="IPR023333">
    <property type="entry name" value="Proteasome_suB-type"/>
</dbReference>
<dbReference type="OrthoDB" id="429533at2759"/>
<dbReference type="InterPro" id="IPR016050">
    <property type="entry name" value="Proteasome_bsu_CS"/>
</dbReference>
<dbReference type="OMA" id="KQHLFRH"/>
<dbReference type="Pfam" id="PF00227">
    <property type="entry name" value="Proteasome"/>
    <property type="match status" value="1"/>
</dbReference>
<proteinExistence type="inferred from homology"/>
<dbReference type="InterPro" id="IPR029055">
    <property type="entry name" value="Ntn_hydrolases_N"/>
</dbReference>
<comment type="catalytic activity">
    <reaction evidence="1">
        <text>Cleavage of peptide bonds with very broad specificity.</text>
        <dbReference type="EC" id="3.4.25.1"/>
    </reaction>
</comment>
<dbReference type="CDD" id="cd03763">
    <property type="entry name" value="proteasome_beta_type_7"/>
    <property type="match status" value="1"/>
</dbReference>
<dbReference type="PROSITE" id="PS51476">
    <property type="entry name" value="PROTEASOME_BETA_2"/>
    <property type="match status" value="1"/>
</dbReference>
<keyword evidence="3" id="KW-0645">Protease</keyword>
<reference evidence="10 11" key="1">
    <citation type="submission" date="2014-06" db="EMBL/GenBank/DDBJ databases">
        <authorList>
            <person name="Swart Estienne"/>
        </authorList>
    </citation>
    <scope>NUCLEOTIDE SEQUENCE [LARGE SCALE GENOMIC DNA]</scope>
    <source>
        <strain evidence="10 11">130c</strain>
    </source>
</reference>
<evidence type="ECO:0000256" key="1">
    <source>
        <dbReference type="ARBA" id="ARBA00001198"/>
    </source>
</evidence>
<evidence type="ECO:0000256" key="2">
    <source>
        <dbReference type="ARBA" id="ARBA00022490"/>
    </source>
</evidence>
<dbReference type="GO" id="GO:0004298">
    <property type="term" value="F:threonine-type endopeptidase activity"/>
    <property type="evidence" value="ECO:0007669"/>
    <property type="project" value="UniProtKB-KW"/>
</dbReference>
<keyword evidence="11" id="KW-1185">Reference proteome</keyword>
<evidence type="ECO:0000256" key="8">
    <source>
        <dbReference type="PIRSR" id="PIRSR600243-1"/>
    </source>
</evidence>
<keyword evidence="4" id="KW-0888">Threonine protease</keyword>
<dbReference type="PROSITE" id="PS00854">
    <property type="entry name" value="PROTEASOME_BETA_1"/>
    <property type="match status" value="1"/>
</dbReference>
<evidence type="ECO:0000256" key="4">
    <source>
        <dbReference type="ARBA" id="ARBA00022698"/>
    </source>
</evidence>
<dbReference type="GO" id="GO:0005839">
    <property type="term" value="C:proteasome core complex"/>
    <property type="evidence" value="ECO:0007669"/>
    <property type="project" value="InterPro"/>
</dbReference>
<evidence type="ECO:0000256" key="9">
    <source>
        <dbReference type="RuleBase" id="RU004203"/>
    </source>
</evidence>
<dbReference type="SUPFAM" id="SSF56235">
    <property type="entry name" value="N-terminal nucleophile aminohydrolases (Ntn hydrolases)"/>
    <property type="match status" value="1"/>
</dbReference>
<accession>A0A078A0S1</accession>
<dbReference type="InterPro" id="IPR001353">
    <property type="entry name" value="Proteasome_sua/b"/>
</dbReference>
<dbReference type="FunCoup" id="A0A078A0S1">
    <property type="interactions" value="395"/>
</dbReference>
<sequence length="272" mass="29804">MELDYLKTLPLGGFNFDNCIRNRAMAESGILQAPKTMKTGTTICGVLFKDGVVLAADTRATGGSIVGDKNCEKIHNLAPNIFCCGAGTAADCDHVTEMIKRQLELHRLNTHSENRVQMAALKLVAHAFKYGGQIGTHLIVGGVDVKGPQLIECSNDGNMYSMPYHTTGSGSLAAMAIMETRYKENMTREEAVNLCIAAIEAGIYHDLGSGSNVDVCVITRNKYEMLRNIKHDNFKVFSKPGGYQFKKDRVQVVEEFKHKLVVEAGEQPMDLS</sequence>